<protein>
    <submittedName>
        <fullName evidence="1">Uncharacterized protein</fullName>
    </submittedName>
</protein>
<evidence type="ECO:0000313" key="2">
    <source>
        <dbReference type="Proteomes" id="UP000241462"/>
    </source>
</evidence>
<proteinExistence type="predicted"/>
<evidence type="ECO:0000313" key="1">
    <source>
        <dbReference type="EMBL" id="PSR77827.1"/>
    </source>
</evidence>
<accession>A0A2T2ZVJ6</accession>
<organism evidence="1 2">
    <name type="scientific">Coniella lustricola</name>
    <dbReference type="NCBI Taxonomy" id="2025994"/>
    <lineage>
        <taxon>Eukaryota</taxon>
        <taxon>Fungi</taxon>
        <taxon>Dikarya</taxon>
        <taxon>Ascomycota</taxon>
        <taxon>Pezizomycotina</taxon>
        <taxon>Sordariomycetes</taxon>
        <taxon>Sordariomycetidae</taxon>
        <taxon>Diaporthales</taxon>
        <taxon>Schizoparmaceae</taxon>
        <taxon>Coniella</taxon>
    </lineage>
</organism>
<dbReference type="Proteomes" id="UP000241462">
    <property type="component" value="Unassembled WGS sequence"/>
</dbReference>
<sequence>MLREKTQGCGGQPVVAESWYGMSKTVVIGCLEQLLGLSRLETPCWGCCCLDSVVSVCLYGSLATLAPKCTSLDSYISRPRHRGVFNDHDDHDHDDDATPGQSRCHLDPNLGARPMIRSHRHGACLLICFGRIGGFQYAVGLTDRSSSAWPGPSVYVTGQLLTGSSVVLCSSWCVKVQKQALLTGC</sequence>
<dbReference type="AlphaFoldDB" id="A0A2T2ZVJ6"/>
<dbReference type="InParanoid" id="A0A2T2ZVJ6"/>
<name>A0A2T2ZVJ6_9PEZI</name>
<keyword evidence="2" id="KW-1185">Reference proteome</keyword>
<reference evidence="1 2" key="1">
    <citation type="journal article" date="2018" name="Mycol. Prog.">
        <title>Coniella lustricola, a new species from submerged detritus.</title>
        <authorList>
            <person name="Raudabaugh D.B."/>
            <person name="Iturriaga T."/>
            <person name="Carver A."/>
            <person name="Mondo S."/>
            <person name="Pangilinan J."/>
            <person name="Lipzen A."/>
            <person name="He G."/>
            <person name="Amirebrahimi M."/>
            <person name="Grigoriev I.V."/>
            <person name="Miller A.N."/>
        </authorList>
    </citation>
    <scope>NUCLEOTIDE SEQUENCE [LARGE SCALE GENOMIC DNA]</scope>
    <source>
        <strain evidence="1 2">B22-T-1</strain>
    </source>
</reference>
<gene>
    <name evidence="1" type="ORF">BD289DRAFT_137469</name>
</gene>
<dbReference type="EMBL" id="KZ678634">
    <property type="protein sequence ID" value="PSR77827.1"/>
    <property type="molecule type" value="Genomic_DNA"/>
</dbReference>